<dbReference type="HOGENOM" id="CLU_080134_0_0_5"/>
<dbReference type="NCBIfam" id="TIGR02218">
    <property type="entry name" value="phg_TIGR02218"/>
    <property type="match status" value="1"/>
</dbReference>
<dbReference type="InterPro" id="IPR011928">
    <property type="entry name" value="Phage_phiJL001_Gp84"/>
</dbReference>
<keyword evidence="3" id="KW-1185">Reference proteome</keyword>
<dbReference type="InterPro" id="IPR018964">
    <property type="entry name" value="Phage_phiJL001_Gp84_C"/>
</dbReference>
<dbReference type="RefSeq" id="WP_012109794.1">
    <property type="nucleotide sequence ID" value="NC_009719.1"/>
</dbReference>
<dbReference type="OrthoDB" id="1633386at2"/>
<organism evidence="2 3">
    <name type="scientific">Parvibaculum lavamentivorans (strain DS-1 / DSM 13023 / NCIMB 13966)</name>
    <dbReference type="NCBI Taxonomy" id="402881"/>
    <lineage>
        <taxon>Bacteria</taxon>
        <taxon>Pseudomonadati</taxon>
        <taxon>Pseudomonadota</taxon>
        <taxon>Alphaproteobacteria</taxon>
        <taxon>Hyphomicrobiales</taxon>
        <taxon>Parvibaculaceae</taxon>
        <taxon>Parvibaculum</taxon>
    </lineage>
</organism>
<dbReference type="EMBL" id="CP000774">
    <property type="protein sequence ID" value="ABS62540.1"/>
    <property type="molecule type" value="Genomic_DNA"/>
</dbReference>
<name>A7HRK7_PARL1</name>
<reference evidence="2 3" key="1">
    <citation type="journal article" date="2011" name="Stand. Genomic Sci.">
        <title>Complete genome sequence of Parvibaculum lavamentivorans type strain (DS-1(T)).</title>
        <authorList>
            <person name="Schleheck D."/>
            <person name="Weiss M."/>
            <person name="Pitluck S."/>
            <person name="Bruce D."/>
            <person name="Land M.L."/>
            <person name="Han S."/>
            <person name="Saunders E."/>
            <person name="Tapia R."/>
            <person name="Detter C."/>
            <person name="Brettin T."/>
            <person name="Han J."/>
            <person name="Woyke T."/>
            <person name="Goodwin L."/>
            <person name="Pennacchio L."/>
            <person name="Nolan M."/>
            <person name="Cook A.M."/>
            <person name="Kjelleberg S."/>
            <person name="Thomas T."/>
        </authorList>
    </citation>
    <scope>NUCLEOTIDE SEQUENCE [LARGE SCALE GENOMIC DNA]</scope>
    <source>
        <strain evidence="3">DS-1 / DSM 13023 / NCIMB 13966</strain>
    </source>
</reference>
<protein>
    <recommendedName>
        <fullName evidence="1">Bacteriophage phiJL001 Gp84 C-terminal domain-containing protein</fullName>
    </recommendedName>
</protein>
<proteinExistence type="predicted"/>
<dbReference type="Proteomes" id="UP000006377">
    <property type="component" value="Chromosome"/>
</dbReference>
<evidence type="ECO:0000313" key="3">
    <source>
        <dbReference type="Proteomes" id="UP000006377"/>
    </source>
</evidence>
<dbReference type="KEGG" id="pla:Plav_0917"/>
<accession>A7HRK7</accession>
<evidence type="ECO:0000259" key="1">
    <source>
        <dbReference type="Pfam" id="PF09356"/>
    </source>
</evidence>
<feature type="domain" description="Bacteriophage phiJL001 Gp84 C-terminal" evidence="1">
    <location>
        <begin position="193"/>
        <end position="272"/>
    </location>
</feature>
<gene>
    <name evidence="2" type="ordered locus">Plav_0917</name>
</gene>
<dbReference type="STRING" id="402881.Plav_0917"/>
<dbReference type="eggNOG" id="COG5449">
    <property type="taxonomic scope" value="Bacteria"/>
</dbReference>
<dbReference type="AlphaFoldDB" id="A7HRK7"/>
<dbReference type="Pfam" id="PF09931">
    <property type="entry name" value="Phage_phiJL001_Gp84_N"/>
    <property type="match status" value="1"/>
</dbReference>
<sequence>MKTISPALAEHLASGATTLAWCWKLARGDGTVLGFTDHDRDLAFGGVTYEAAGGFTATALESSGGLNVDNLDVAGALSSARIDEGDIAAGAYDDAGIEIWRVNWQDTGQRVLMRKGNLGEVTRSGAGFSAELRGLAHRLNQPTGRLFQYGCDADFGDARCGLDIAAWERAGIVTSASGSREIAASGLEDAEDGFFTRGRLCFTSGANEGASMEVKAHRAGGRIELWRAMARGIADGDTFTVTAGCDKQFGTCHAKFANSKNFRGFPHMPGNDFVLAGASGRTDGGKRG</sequence>
<dbReference type="Pfam" id="PF09356">
    <property type="entry name" value="Phage_BR0599"/>
    <property type="match status" value="1"/>
</dbReference>
<evidence type="ECO:0000313" key="2">
    <source>
        <dbReference type="EMBL" id="ABS62540.1"/>
    </source>
</evidence>